<protein>
    <submittedName>
        <fullName evidence="2">DUF5615 family PIN-like protein</fullName>
    </submittedName>
</protein>
<gene>
    <name evidence="2" type="ORF">VB774_03110</name>
</gene>
<comment type="caution">
    <text evidence="2">The sequence shown here is derived from an EMBL/GenBank/DDBJ whole genome shotgun (WGS) entry which is preliminary data.</text>
</comment>
<feature type="domain" description="DUF5615" evidence="1">
    <location>
        <begin position="1"/>
        <end position="30"/>
    </location>
</feature>
<proteinExistence type="predicted"/>
<evidence type="ECO:0000313" key="3">
    <source>
        <dbReference type="Proteomes" id="UP001301388"/>
    </source>
</evidence>
<evidence type="ECO:0000313" key="2">
    <source>
        <dbReference type="EMBL" id="MEA5476599.1"/>
    </source>
</evidence>
<dbReference type="Pfam" id="PF18480">
    <property type="entry name" value="DUF5615"/>
    <property type="match status" value="1"/>
</dbReference>
<evidence type="ECO:0000259" key="1">
    <source>
        <dbReference type="Pfam" id="PF18480"/>
    </source>
</evidence>
<accession>A0ABU5TEM8</accession>
<reference evidence="2 3" key="1">
    <citation type="submission" date="2023-12" db="EMBL/GenBank/DDBJ databases">
        <title>Baltic Sea Cyanobacteria.</title>
        <authorList>
            <person name="Delbaje E."/>
            <person name="Fewer D.P."/>
            <person name="Shishido T.K."/>
        </authorList>
    </citation>
    <scope>NUCLEOTIDE SEQUENCE [LARGE SCALE GENOMIC DNA]</scope>
    <source>
        <strain evidence="2 3">UHCC 0370</strain>
    </source>
</reference>
<dbReference type="EMBL" id="JAYGIE010000007">
    <property type="protein sequence ID" value="MEA5476599.1"/>
    <property type="molecule type" value="Genomic_DNA"/>
</dbReference>
<dbReference type="InterPro" id="IPR041049">
    <property type="entry name" value="DUF5615"/>
</dbReference>
<name>A0ABU5TEM8_9CYAN</name>
<organism evidence="2 3">
    <name type="scientific">Pseudanabaena galeata UHCC 0370</name>
    <dbReference type="NCBI Taxonomy" id="3110310"/>
    <lineage>
        <taxon>Bacteria</taxon>
        <taxon>Bacillati</taxon>
        <taxon>Cyanobacteriota</taxon>
        <taxon>Cyanophyceae</taxon>
        <taxon>Pseudanabaenales</taxon>
        <taxon>Pseudanabaenaceae</taxon>
        <taxon>Pseudanabaena</taxon>
    </lineage>
</organism>
<sequence length="34" mass="3950">MKFLIDAQLPVRLSYLLKSMGHDAIHTKELAFFD</sequence>
<dbReference type="Proteomes" id="UP001301388">
    <property type="component" value="Unassembled WGS sequence"/>
</dbReference>
<keyword evidence="3" id="KW-1185">Reference proteome</keyword>